<proteinExistence type="predicted"/>
<dbReference type="InterPro" id="IPR050796">
    <property type="entry name" value="SCF_F-box_component"/>
</dbReference>
<keyword evidence="4" id="KW-1185">Reference proteome</keyword>
<evidence type="ECO:0000259" key="2">
    <source>
        <dbReference type="Pfam" id="PF08268"/>
    </source>
</evidence>
<evidence type="ECO:0000313" key="3">
    <source>
        <dbReference type="EMBL" id="KAK1619911.1"/>
    </source>
</evidence>
<protein>
    <recommendedName>
        <fullName evidence="5">F-box domain-containing protein</fullName>
    </recommendedName>
</protein>
<dbReference type="InterPro" id="IPR017451">
    <property type="entry name" value="F-box-assoc_interact_dom"/>
</dbReference>
<organism evidence="3 4">
    <name type="scientific">Lolium multiflorum</name>
    <name type="common">Italian ryegrass</name>
    <name type="synonym">Lolium perenne subsp. multiflorum</name>
    <dbReference type="NCBI Taxonomy" id="4521"/>
    <lineage>
        <taxon>Eukaryota</taxon>
        <taxon>Viridiplantae</taxon>
        <taxon>Streptophyta</taxon>
        <taxon>Embryophyta</taxon>
        <taxon>Tracheophyta</taxon>
        <taxon>Spermatophyta</taxon>
        <taxon>Magnoliopsida</taxon>
        <taxon>Liliopsida</taxon>
        <taxon>Poales</taxon>
        <taxon>Poaceae</taxon>
        <taxon>BOP clade</taxon>
        <taxon>Pooideae</taxon>
        <taxon>Poodae</taxon>
        <taxon>Poeae</taxon>
        <taxon>Poeae Chloroplast Group 2 (Poeae type)</taxon>
        <taxon>Loliodinae</taxon>
        <taxon>Loliinae</taxon>
        <taxon>Lolium</taxon>
    </lineage>
</organism>
<gene>
    <name evidence="3" type="ORF">QYE76_025428</name>
</gene>
<evidence type="ECO:0000313" key="4">
    <source>
        <dbReference type="Proteomes" id="UP001231189"/>
    </source>
</evidence>
<dbReference type="Proteomes" id="UP001231189">
    <property type="component" value="Unassembled WGS sequence"/>
</dbReference>
<sequence length="443" mass="49716">MRRPRRRESPEASSRHIPTEMVREILLKLPARDAVRSSCPSKHLRGLVKDPPIPNLHAAEHAVPSPGGRGADALLVTVNSVPGTSLDTSIYSVTSSKHMCRLAGSTAMSHLATNVCNGFILFGPAASGVAPAVLCNPATGETLALPAAPPLEDDMERYLFLLGFSPSTGEYKLFRLSFLKTLDGRGNYVDVYTLGDSRRGWRKHPHLVPFRHLYAVPPVLVDGKLYVVTGQIQLTGEPEGILVIDVASETHCTYRPPDVYIMGNTLLDGLDLHGQFCLAVNYMLVSPSHPKVKFWVMPQLGRLDGRNHKRLNWELRYTFYVDVDHGRRKASQGAWFCHYKQQPRAAWLDQDETLCYMLDDCLYKYNTRGHSRTDDSLAWHEKVHLPTTPSPSNRWWNIYGGYRPSLLSPLALALPPSQDVEDNDERFEDDMLRALRPSKSELR</sequence>
<dbReference type="Pfam" id="PF08268">
    <property type="entry name" value="FBA_3"/>
    <property type="match status" value="1"/>
</dbReference>
<evidence type="ECO:0008006" key="5">
    <source>
        <dbReference type="Google" id="ProtNLM"/>
    </source>
</evidence>
<name>A0AAD8VW02_LOLMU</name>
<evidence type="ECO:0000259" key="1">
    <source>
        <dbReference type="Pfam" id="PF00646"/>
    </source>
</evidence>
<accession>A0AAD8VW02</accession>
<dbReference type="Pfam" id="PF00646">
    <property type="entry name" value="F-box"/>
    <property type="match status" value="1"/>
</dbReference>
<dbReference type="AlphaFoldDB" id="A0AAD8VW02"/>
<reference evidence="3" key="1">
    <citation type="submission" date="2023-07" db="EMBL/GenBank/DDBJ databases">
        <title>A chromosome-level genome assembly of Lolium multiflorum.</title>
        <authorList>
            <person name="Chen Y."/>
            <person name="Copetti D."/>
            <person name="Kolliker R."/>
            <person name="Studer B."/>
        </authorList>
    </citation>
    <scope>NUCLEOTIDE SEQUENCE</scope>
    <source>
        <strain evidence="3">02402/16</strain>
        <tissue evidence="3">Leaf</tissue>
    </source>
</reference>
<dbReference type="PANTHER" id="PTHR31672:SF2">
    <property type="entry name" value="F-BOX DOMAIN-CONTAINING PROTEIN"/>
    <property type="match status" value="1"/>
</dbReference>
<dbReference type="InterPro" id="IPR036047">
    <property type="entry name" value="F-box-like_dom_sf"/>
</dbReference>
<feature type="domain" description="F-box associated beta-propeller type 3" evidence="2">
    <location>
        <begin position="94"/>
        <end position="297"/>
    </location>
</feature>
<comment type="caution">
    <text evidence="3">The sequence shown here is derived from an EMBL/GenBank/DDBJ whole genome shotgun (WGS) entry which is preliminary data.</text>
</comment>
<dbReference type="EMBL" id="JAUUTY010000006">
    <property type="protein sequence ID" value="KAK1619911.1"/>
    <property type="molecule type" value="Genomic_DNA"/>
</dbReference>
<feature type="domain" description="F-box" evidence="1">
    <location>
        <begin position="17"/>
        <end position="53"/>
    </location>
</feature>
<dbReference type="NCBIfam" id="TIGR01640">
    <property type="entry name" value="F_box_assoc_1"/>
    <property type="match status" value="1"/>
</dbReference>
<dbReference type="InterPro" id="IPR001810">
    <property type="entry name" value="F-box_dom"/>
</dbReference>
<dbReference type="InterPro" id="IPR013187">
    <property type="entry name" value="F-box-assoc_dom_typ3"/>
</dbReference>
<dbReference type="PANTHER" id="PTHR31672">
    <property type="entry name" value="BNACNNG10540D PROTEIN"/>
    <property type="match status" value="1"/>
</dbReference>
<dbReference type="SUPFAM" id="SSF81383">
    <property type="entry name" value="F-box domain"/>
    <property type="match status" value="1"/>
</dbReference>